<gene>
    <name evidence="1" type="ORF">rsdtw13_41920</name>
</gene>
<evidence type="ECO:0000313" key="2">
    <source>
        <dbReference type="Proteomes" id="UP001058074"/>
    </source>
</evidence>
<sequence length="193" mass="20287">MSYKTYESIEIIISAGAKAAAVAGGYKGVLHMFPGAGQMVQLALLGVEVGALTKVTTKMCKRIVKVYDCDGISGISSFIGVVVGAASGNIIAGKLLELIPGVGVAAGAITTFSLHALTGILITAVCELIDENLIDKSFINNPDIKFISYILDLMTESVADIARGYFSGKDLKDSFSNAIDLIKVKLNQPKLQN</sequence>
<dbReference type="EMBL" id="BROD01000002">
    <property type="protein sequence ID" value="GKX68934.1"/>
    <property type="molecule type" value="Genomic_DNA"/>
</dbReference>
<accession>A0ACB5RIL9</accession>
<evidence type="ECO:0000313" key="1">
    <source>
        <dbReference type="EMBL" id="GKX68934.1"/>
    </source>
</evidence>
<keyword evidence="2" id="KW-1185">Reference proteome</keyword>
<comment type="caution">
    <text evidence="1">The sequence shown here is derived from an EMBL/GenBank/DDBJ whole genome shotgun (WGS) entry which is preliminary data.</text>
</comment>
<reference evidence="1" key="1">
    <citation type="journal article" date="2025" name="Int. J. Syst. Evol. Microbiol.">
        <title>Inconstantimicrobium mannanitabidum sp. nov., a novel member of the family Clostridiaceae isolated from anoxic soil under the treatment of reductive soil disinfestation.</title>
        <authorList>
            <person name="Ueki A."/>
            <person name="Tonouchi A."/>
            <person name="Honma S."/>
            <person name="Kaku N."/>
            <person name="Ueki K."/>
        </authorList>
    </citation>
    <scope>NUCLEOTIDE SEQUENCE</scope>
    <source>
        <strain evidence="1">TW13</strain>
    </source>
</reference>
<dbReference type="Proteomes" id="UP001058074">
    <property type="component" value="Unassembled WGS sequence"/>
</dbReference>
<name>A0ACB5RIL9_9CLOT</name>
<organism evidence="1 2">
    <name type="scientific">Inconstantimicrobium mannanitabidum</name>
    <dbReference type="NCBI Taxonomy" id="1604901"/>
    <lineage>
        <taxon>Bacteria</taxon>
        <taxon>Bacillati</taxon>
        <taxon>Bacillota</taxon>
        <taxon>Clostridia</taxon>
        <taxon>Eubacteriales</taxon>
        <taxon>Clostridiaceae</taxon>
        <taxon>Inconstantimicrobium</taxon>
    </lineage>
</organism>
<proteinExistence type="predicted"/>
<protein>
    <submittedName>
        <fullName evidence="1">Uncharacterized protein</fullName>
    </submittedName>
</protein>